<evidence type="ECO:0000313" key="2">
    <source>
        <dbReference type="Proteomes" id="UP000823631"/>
    </source>
</evidence>
<protein>
    <recommendedName>
        <fullName evidence="3">HNH endonuclease</fullName>
    </recommendedName>
</protein>
<evidence type="ECO:0008006" key="3">
    <source>
        <dbReference type="Google" id="ProtNLM"/>
    </source>
</evidence>
<sequence>MRQSDEILVCKVQKEWHSIVKDEYISAGSSATNFWSIRGDNPPQDMVEVKPGTLVLHVLQDQGRYYVVGGGYFVKWAHLTPAKAWECFGVRNGVESWEDMLAKVKAQGGDENSTLVSCILYGTFIFSRRDGLPVPDEYTREFDDNDTRFLLDTHEPLGRYLDHILRERRAGLNTDEYSSDWRGIYYLAAKHVEHSDIDGFHAAVMAAYKFKCAITGDSAIPILDVANIQPCYSNSFQRVENGILMRCDLRRLFSEGFITLNYRNDHEIEVLVSKSLMSMGAEAYLKYNGKLISLPDDQSMWPKREYLQWHRSKCFEHWLYKGGTVA</sequence>
<proteinExistence type="predicted"/>
<dbReference type="AlphaFoldDB" id="A0A9D9DAH3"/>
<reference evidence="1" key="1">
    <citation type="submission" date="2020-10" db="EMBL/GenBank/DDBJ databases">
        <authorList>
            <person name="Gilroy R."/>
        </authorList>
    </citation>
    <scope>NUCLEOTIDE SEQUENCE</scope>
    <source>
        <strain evidence="1">17213</strain>
    </source>
</reference>
<reference evidence="1" key="2">
    <citation type="journal article" date="2021" name="PeerJ">
        <title>Extensive microbial diversity within the chicken gut microbiome revealed by metagenomics and culture.</title>
        <authorList>
            <person name="Gilroy R."/>
            <person name="Ravi A."/>
            <person name="Getino M."/>
            <person name="Pursley I."/>
            <person name="Horton D.L."/>
            <person name="Alikhan N.F."/>
            <person name="Baker D."/>
            <person name="Gharbi K."/>
            <person name="Hall N."/>
            <person name="Watson M."/>
            <person name="Adriaenssens E.M."/>
            <person name="Foster-Nyarko E."/>
            <person name="Jarju S."/>
            <person name="Secka A."/>
            <person name="Antonio M."/>
            <person name="Oren A."/>
            <person name="Chaudhuri R.R."/>
            <person name="La Ragione R."/>
            <person name="Hildebrand F."/>
            <person name="Pallen M.J."/>
        </authorList>
    </citation>
    <scope>NUCLEOTIDE SEQUENCE</scope>
    <source>
        <strain evidence="1">17213</strain>
    </source>
</reference>
<comment type="caution">
    <text evidence="1">The sequence shown here is derived from an EMBL/GenBank/DDBJ whole genome shotgun (WGS) entry which is preliminary data.</text>
</comment>
<organism evidence="1 2">
    <name type="scientific">Candidatus Avisuccinivibrio stercorigallinarum</name>
    <dbReference type="NCBI Taxonomy" id="2840704"/>
    <lineage>
        <taxon>Bacteria</taxon>
        <taxon>Pseudomonadati</taxon>
        <taxon>Pseudomonadota</taxon>
        <taxon>Gammaproteobacteria</taxon>
        <taxon>Aeromonadales</taxon>
        <taxon>Succinivibrionaceae</taxon>
        <taxon>Succinivibrionaceae incertae sedis</taxon>
        <taxon>Candidatus Avisuccinivibrio</taxon>
    </lineage>
</organism>
<accession>A0A9D9DAH3</accession>
<evidence type="ECO:0000313" key="1">
    <source>
        <dbReference type="EMBL" id="MBO8416104.1"/>
    </source>
</evidence>
<gene>
    <name evidence="1" type="ORF">IAB19_06975</name>
</gene>
<name>A0A9D9DAH3_9GAMM</name>
<dbReference type="EMBL" id="JADINH010000146">
    <property type="protein sequence ID" value="MBO8416104.1"/>
    <property type="molecule type" value="Genomic_DNA"/>
</dbReference>
<dbReference type="Proteomes" id="UP000823631">
    <property type="component" value="Unassembled WGS sequence"/>
</dbReference>